<protein>
    <submittedName>
        <fullName evidence="1">Uncharacterized protein</fullName>
    </submittedName>
</protein>
<organism evidence="1">
    <name type="scientific">Arundo donax</name>
    <name type="common">Giant reed</name>
    <name type="synonym">Donax arundinaceus</name>
    <dbReference type="NCBI Taxonomy" id="35708"/>
    <lineage>
        <taxon>Eukaryota</taxon>
        <taxon>Viridiplantae</taxon>
        <taxon>Streptophyta</taxon>
        <taxon>Embryophyta</taxon>
        <taxon>Tracheophyta</taxon>
        <taxon>Spermatophyta</taxon>
        <taxon>Magnoliopsida</taxon>
        <taxon>Liliopsida</taxon>
        <taxon>Poales</taxon>
        <taxon>Poaceae</taxon>
        <taxon>PACMAD clade</taxon>
        <taxon>Arundinoideae</taxon>
        <taxon>Arundineae</taxon>
        <taxon>Arundo</taxon>
    </lineage>
</organism>
<proteinExistence type="predicted"/>
<dbReference type="AlphaFoldDB" id="A0A0A8YTN7"/>
<reference evidence="1" key="2">
    <citation type="journal article" date="2015" name="Data Brief">
        <title>Shoot transcriptome of the giant reed, Arundo donax.</title>
        <authorList>
            <person name="Barrero R.A."/>
            <person name="Guerrero F.D."/>
            <person name="Moolhuijzen P."/>
            <person name="Goolsby J.A."/>
            <person name="Tidwell J."/>
            <person name="Bellgard S.E."/>
            <person name="Bellgard M.I."/>
        </authorList>
    </citation>
    <scope>NUCLEOTIDE SEQUENCE</scope>
    <source>
        <tissue evidence="1">Shoot tissue taken approximately 20 cm above the soil surface</tissue>
    </source>
</reference>
<sequence length="49" mass="5552">MGKSGQFTYTSIPVLTWRLPQASDVEIGAGCNFRYLIAFAKTQTRDLWL</sequence>
<dbReference type="EMBL" id="GBRH01269960">
    <property type="protein sequence ID" value="JAD27935.1"/>
    <property type="molecule type" value="Transcribed_RNA"/>
</dbReference>
<name>A0A0A8YTN7_ARUDO</name>
<reference evidence="1" key="1">
    <citation type="submission" date="2014-09" db="EMBL/GenBank/DDBJ databases">
        <authorList>
            <person name="Magalhaes I.L.F."/>
            <person name="Oliveira U."/>
            <person name="Santos F.R."/>
            <person name="Vidigal T.H.D.A."/>
            <person name="Brescovit A.D."/>
            <person name="Santos A.J."/>
        </authorList>
    </citation>
    <scope>NUCLEOTIDE SEQUENCE</scope>
    <source>
        <tissue evidence="1">Shoot tissue taken approximately 20 cm above the soil surface</tissue>
    </source>
</reference>
<accession>A0A0A8YTN7</accession>
<evidence type="ECO:0000313" key="1">
    <source>
        <dbReference type="EMBL" id="JAD27935.1"/>
    </source>
</evidence>